<reference evidence="8" key="1">
    <citation type="journal article" date="2023" name="Mol. Phylogenet. Evol.">
        <title>Genome-scale phylogeny and comparative genomics of the fungal order Sordariales.</title>
        <authorList>
            <person name="Hensen N."/>
            <person name="Bonometti L."/>
            <person name="Westerberg I."/>
            <person name="Brannstrom I.O."/>
            <person name="Guillou S."/>
            <person name="Cros-Aarteil S."/>
            <person name="Calhoun S."/>
            <person name="Haridas S."/>
            <person name="Kuo A."/>
            <person name="Mondo S."/>
            <person name="Pangilinan J."/>
            <person name="Riley R."/>
            <person name="LaButti K."/>
            <person name="Andreopoulos B."/>
            <person name="Lipzen A."/>
            <person name="Chen C."/>
            <person name="Yan M."/>
            <person name="Daum C."/>
            <person name="Ng V."/>
            <person name="Clum A."/>
            <person name="Steindorff A."/>
            <person name="Ohm R.A."/>
            <person name="Martin F."/>
            <person name="Silar P."/>
            <person name="Natvig D.O."/>
            <person name="Lalanne C."/>
            <person name="Gautier V."/>
            <person name="Ament-Velasquez S.L."/>
            <person name="Kruys A."/>
            <person name="Hutchinson M.I."/>
            <person name="Powell A.J."/>
            <person name="Barry K."/>
            <person name="Miller A.N."/>
            <person name="Grigoriev I.V."/>
            <person name="Debuchy R."/>
            <person name="Gladieux P."/>
            <person name="Hiltunen Thoren M."/>
            <person name="Johannesson H."/>
        </authorList>
    </citation>
    <scope>NUCLEOTIDE SEQUENCE</scope>
    <source>
        <strain evidence="8">CBS 508.74</strain>
    </source>
</reference>
<evidence type="ECO:0000256" key="6">
    <source>
        <dbReference type="SAM" id="MobiDB-lite"/>
    </source>
</evidence>
<dbReference type="InterPro" id="IPR001138">
    <property type="entry name" value="Zn2Cys6_DnaBD"/>
</dbReference>
<evidence type="ECO:0000256" key="2">
    <source>
        <dbReference type="ARBA" id="ARBA00023015"/>
    </source>
</evidence>
<feature type="region of interest" description="Disordered" evidence="6">
    <location>
        <begin position="479"/>
        <end position="514"/>
    </location>
</feature>
<dbReference type="InterPro" id="IPR051089">
    <property type="entry name" value="prtT"/>
</dbReference>
<evidence type="ECO:0000313" key="9">
    <source>
        <dbReference type="Proteomes" id="UP001302812"/>
    </source>
</evidence>
<dbReference type="SUPFAM" id="SSF57701">
    <property type="entry name" value="Zn2/Cys6 DNA-binding domain"/>
    <property type="match status" value="1"/>
</dbReference>
<dbReference type="EMBL" id="MU853332">
    <property type="protein sequence ID" value="KAK4117720.1"/>
    <property type="molecule type" value="Genomic_DNA"/>
</dbReference>
<dbReference type="GO" id="GO:0008270">
    <property type="term" value="F:zinc ion binding"/>
    <property type="evidence" value="ECO:0007669"/>
    <property type="project" value="InterPro"/>
</dbReference>
<comment type="caution">
    <text evidence="8">The sequence shown here is derived from an EMBL/GenBank/DDBJ whole genome shotgun (WGS) entry which is preliminary data.</text>
</comment>
<dbReference type="CDD" id="cd00067">
    <property type="entry name" value="GAL4"/>
    <property type="match status" value="1"/>
</dbReference>
<dbReference type="InterPro" id="IPR036864">
    <property type="entry name" value="Zn2-C6_fun-type_DNA-bd_sf"/>
</dbReference>
<accession>A0AAN6TNH8</accession>
<feature type="region of interest" description="Disordered" evidence="6">
    <location>
        <begin position="601"/>
        <end position="634"/>
    </location>
</feature>
<reference evidence="8" key="2">
    <citation type="submission" date="2023-05" db="EMBL/GenBank/DDBJ databases">
        <authorList>
            <consortium name="Lawrence Berkeley National Laboratory"/>
            <person name="Steindorff A."/>
            <person name="Hensen N."/>
            <person name="Bonometti L."/>
            <person name="Westerberg I."/>
            <person name="Brannstrom I.O."/>
            <person name="Guillou S."/>
            <person name="Cros-Aarteil S."/>
            <person name="Calhoun S."/>
            <person name="Haridas S."/>
            <person name="Kuo A."/>
            <person name="Mondo S."/>
            <person name="Pangilinan J."/>
            <person name="Riley R."/>
            <person name="Labutti K."/>
            <person name="Andreopoulos B."/>
            <person name="Lipzen A."/>
            <person name="Chen C."/>
            <person name="Yanf M."/>
            <person name="Daum C."/>
            <person name="Ng V."/>
            <person name="Clum A."/>
            <person name="Ohm R."/>
            <person name="Martin F."/>
            <person name="Silar P."/>
            <person name="Natvig D."/>
            <person name="Lalanne C."/>
            <person name="Gautier V."/>
            <person name="Ament-Velasquez S.L."/>
            <person name="Kruys A."/>
            <person name="Hutchinson M.I."/>
            <person name="Powell A.J."/>
            <person name="Barry K."/>
            <person name="Miller A.N."/>
            <person name="Grigoriev I.V."/>
            <person name="Debuchy R."/>
            <person name="Gladieux P."/>
            <person name="Thoren M.H."/>
            <person name="Johannesson H."/>
        </authorList>
    </citation>
    <scope>NUCLEOTIDE SEQUENCE</scope>
    <source>
        <strain evidence="8">CBS 508.74</strain>
    </source>
</reference>
<dbReference type="PROSITE" id="PS50048">
    <property type="entry name" value="ZN2_CY6_FUNGAL_2"/>
    <property type="match status" value="1"/>
</dbReference>
<proteinExistence type="predicted"/>
<keyword evidence="9" id="KW-1185">Reference proteome</keyword>
<feature type="region of interest" description="Disordered" evidence="6">
    <location>
        <begin position="53"/>
        <end position="94"/>
    </location>
</feature>
<dbReference type="Proteomes" id="UP001302812">
    <property type="component" value="Unassembled WGS sequence"/>
</dbReference>
<feature type="compositionally biased region" description="Polar residues" evidence="6">
    <location>
        <begin position="74"/>
        <end position="83"/>
    </location>
</feature>
<name>A0AAN6TNH8_9PEZI</name>
<dbReference type="RefSeq" id="XP_064675290.1">
    <property type="nucleotide sequence ID" value="XM_064810134.1"/>
</dbReference>
<gene>
    <name evidence="8" type="ORF">N656DRAFT_57183</name>
</gene>
<feature type="compositionally biased region" description="Low complexity" evidence="6">
    <location>
        <begin position="603"/>
        <end position="618"/>
    </location>
</feature>
<dbReference type="GO" id="GO:0000981">
    <property type="term" value="F:DNA-binding transcription factor activity, RNA polymerase II-specific"/>
    <property type="evidence" value="ECO:0007669"/>
    <property type="project" value="InterPro"/>
</dbReference>
<dbReference type="Gene3D" id="4.10.240.10">
    <property type="entry name" value="Zn(2)-C6 fungal-type DNA-binding domain"/>
    <property type="match status" value="1"/>
</dbReference>
<dbReference type="GO" id="GO:0000976">
    <property type="term" value="F:transcription cis-regulatory region binding"/>
    <property type="evidence" value="ECO:0007669"/>
    <property type="project" value="TreeGrafter"/>
</dbReference>
<protein>
    <recommendedName>
        <fullName evidence="7">Zn(2)-C6 fungal-type domain-containing protein</fullName>
    </recommendedName>
</protein>
<dbReference type="PANTHER" id="PTHR31845:SF39">
    <property type="entry name" value="TRANSCRIPTION FACTOR PBCR-RELATED"/>
    <property type="match status" value="1"/>
</dbReference>
<evidence type="ECO:0000256" key="5">
    <source>
        <dbReference type="ARBA" id="ARBA00023242"/>
    </source>
</evidence>
<feature type="region of interest" description="Disordered" evidence="6">
    <location>
        <begin position="158"/>
        <end position="204"/>
    </location>
</feature>
<organism evidence="8 9">
    <name type="scientific">Canariomyces notabilis</name>
    <dbReference type="NCBI Taxonomy" id="2074819"/>
    <lineage>
        <taxon>Eukaryota</taxon>
        <taxon>Fungi</taxon>
        <taxon>Dikarya</taxon>
        <taxon>Ascomycota</taxon>
        <taxon>Pezizomycotina</taxon>
        <taxon>Sordariomycetes</taxon>
        <taxon>Sordariomycetidae</taxon>
        <taxon>Sordariales</taxon>
        <taxon>Chaetomiaceae</taxon>
        <taxon>Canariomyces</taxon>
    </lineage>
</organism>
<dbReference type="CDD" id="cd12148">
    <property type="entry name" value="fungal_TF_MHR"/>
    <property type="match status" value="1"/>
</dbReference>
<evidence type="ECO:0000256" key="3">
    <source>
        <dbReference type="ARBA" id="ARBA00023125"/>
    </source>
</evidence>
<dbReference type="Pfam" id="PF00172">
    <property type="entry name" value="Zn_clus"/>
    <property type="match status" value="1"/>
</dbReference>
<dbReference type="AlphaFoldDB" id="A0AAN6TNH8"/>
<dbReference type="PANTHER" id="PTHR31845">
    <property type="entry name" value="FINGER DOMAIN PROTEIN, PUTATIVE-RELATED"/>
    <property type="match status" value="1"/>
</dbReference>
<keyword evidence="4" id="KW-0804">Transcription</keyword>
<dbReference type="GO" id="GO:0005634">
    <property type="term" value="C:nucleus"/>
    <property type="evidence" value="ECO:0007669"/>
    <property type="project" value="UniProtKB-SubCell"/>
</dbReference>
<dbReference type="GeneID" id="89934259"/>
<keyword evidence="3" id="KW-0238">DNA-binding</keyword>
<evidence type="ECO:0000256" key="1">
    <source>
        <dbReference type="ARBA" id="ARBA00004123"/>
    </source>
</evidence>
<sequence>METAENSSRAILGPRNNNACEACRSAKVKCQASNQLGICRRCLGSKRECVFRTGPRTRRPRQPKRPEDIAAASSAPSDTQATASHPPPPPGPSKTFTIDIPMPPNDDDDVVDHLEALRLAHEDAIDQLAPLMSGGDDHGDEYYYDANDFGAQGMDMNMDQGPREWPTPPSSTTTTSTSTALPQTQAQTQEQGGKTTTSTKPRTLATSLGIQPRFNLDSASKLLATFRKVMLGHFHCVEVSEAATVTSMAKEKPFVLLAILAAASGSRTLQGHSLYDEEFRKILGLKFVAGGERSLELLQGLLVYIAWYPFHLRPKSKQAFQYLRMVVDIVSDLELDQDPGIYSMNVPPAPERLEQIRLYLGSYYLSSSNSAIWNRTPSLTYTEYTARCCDLLEAHSKLRGDQTLVRQVRLQRFVEEANTLCRIQRGHSQSEYQISLMIRGMETELAEYETRMPPEIAATPSARISILFTRMFLPSAPLLKLPSTKPKRPQPPPPPTTTTTGSTDPHGHAHGHGAASSDHARILSAIPRLHALYEYFLSLPTAELNAFIGIEWAALILSVILGFRMSFPLADYPGWDDRAARGLVGFGEYLDRLAGMGDGGAAPAGLGTSSSGRSSKGSDGSEGRGGGGVGGQRTSMDLLSAMKIVLDMVKKKYLRRLARLEEQQAQSAMDLHSGFSTIPPAEAPGGRLSSLYQGCPMMDGSLEPYYPYWDETFASNLGGSSISAGGRPGGSGEAVEGLGLDGLDAADVQNDFWAAMTMGWAMQAGGNYDTQAL</sequence>
<comment type="subcellular location">
    <subcellularLocation>
        <location evidence="1">Nucleus</location>
    </subcellularLocation>
</comment>
<dbReference type="PROSITE" id="PS00463">
    <property type="entry name" value="ZN2_CY6_FUNGAL_1"/>
    <property type="match status" value="1"/>
</dbReference>
<evidence type="ECO:0000256" key="4">
    <source>
        <dbReference type="ARBA" id="ARBA00023163"/>
    </source>
</evidence>
<keyword evidence="2" id="KW-0805">Transcription regulation</keyword>
<feature type="compositionally biased region" description="Low complexity" evidence="6">
    <location>
        <begin position="170"/>
        <end position="200"/>
    </location>
</feature>
<evidence type="ECO:0000313" key="8">
    <source>
        <dbReference type="EMBL" id="KAK4117720.1"/>
    </source>
</evidence>
<feature type="domain" description="Zn(2)-C6 fungal-type" evidence="7">
    <location>
        <begin position="19"/>
        <end position="51"/>
    </location>
</feature>
<evidence type="ECO:0000259" key="7">
    <source>
        <dbReference type="PROSITE" id="PS50048"/>
    </source>
</evidence>
<keyword evidence="5" id="KW-0539">Nucleus</keyword>
<dbReference type="SMART" id="SM00066">
    <property type="entry name" value="GAL4"/>
    <property type="match status" value="1"/>
</dbReference>